<dbReference type="EMBL" id="BK014672">
    <property type="protein sequence ID" value="DAD67252.1"/>
    <property type="molecule type" value="Genomic_DNA"/>
</dbReference>
<name>A0A8S5LB76_9CAUD</name>
<protein>
    <submittedName>
        <fullName evidence="1">Uncharacterized protein</fullName>
    </submittedName>
</protein>
<accession>A0A8S5LB76</accession>
<proteinExistence type="predicted"/>
<evidence type="ECO:0000313" key="1">
    <source>
        <dbReference type="EMBL" id="DAD67252.1"/>
    </source>
</evidence>
<organism evidence="1">
    <name type="scientific">Siphoviridae sp. ctXOZ1</name>
    <dbReference type="NCBI Taxonomy" id="2823585"/>
    <lineage>
        <taxon>Viruses</taxon>
        <taxon>Duplodnaviria</taxon>
        <taxon>Heunggongvirae</taxon>
        <taxon>Uroviricota</taxon>
        <taxon>Caudoviricetes</taxon>
    </lineage>
</organism>
<sequence length="49" mass="5385">MEADLASSCCWSFSHCSRSQAVCQIQRIHQLISLVVTVLRLPPCSLPIG</sequence>
<reference evidence="1" key="1">
    <citation type="journal article" date="2021" name="Proc. Natl. Acad. Sci. U.S.A.">
        <title>A Catalog of Tens of Thousands of Viruses from Human Metagenomes Reveals Hidden Associations with Chronic Diseases.</title>
        <authorList>
            <person name="Tisza M.J."/>
            <person name="Buck C.B."/>
        </authorList>
    </citation>
    <scope>NUCLEOTIDE SEQUENCE</scope>
    <source>
        <strain evidence="1">CtXOZ1</strain>
    </source>
</reference>